<evidence type="ECO:0000313" key="3">
    <source>
        <dbReference type="Proteomes" id="UP000195043"/>
    </source>
</evidence>
<evidence type="ECO:0000256" key="1">
    <source>
        <dbReference type="SAM" id="Phobius"/>
    </source>
</evidence>
<name>A0A242A4U2_9ENTE</name>
<dbReference type="EMBL" id="NGKU01000001">
    <property type="protein sequence ID" value="OTN76056.1"/>
    <property type="molecule type" value="Genomic_DNA"/>
</dbReference>
<feature type="transmembrane region" description="Helical" evidence="1">
    <location>
        <begin position="38"/>
        <end position="59"/>
    </location>
</feature>
<comment type="caution">
    <text evidence="2">The sequence shown here is derived from an EMBL/GenBank/DDBJ whole genome shotgun (WGS) entry which is preliminary data.</text>
</comment>
<organism evidence="2 3">
    <name type="scientific">Candidatus Enterococcus testudinis</name>
    <dbReference type="NCBI Taxonomy" id="1834191"/>
    <lineage>
        <taxon>Bacteria</taxon>
        <taxon>Bacillati</taxon>
        <taxon>Bacillota</taxon>
        <taxon>Bacilli</taxon>
        <taxon>Lactobacillales</taxon>
        <taxon>Enterococcaceae</taxon>
        <taxon>Enterococcus</taxon>
    </lineage>
</organism>
<feature type="transmembrane region" description="Helical" evidence="1">
    <location>
        <begin position="7"/>
        <end position="26"/>
    </location>
</feature>
<reference evidence="2 3" key="1">
    <citation type="submission" date="2017-05" db="EMBL/GenBank/DDBJ databases">
        <title>The Genome Sequence of Enterococcus sp. 8G7_MSG3316.</title>
        <authorList>
            <consortium name="The Broad Institute Genomics Platform"/>
            <consortium name="The Broad Institute Genomic Center for Infectious Diseases"/>
            <person name="Earl A."/>
            <person name="Manson A."/>
            <person name="Schwartman J."/>
            <person name="Gilmore M."/>
            <person name="Abouelleil A."/>
            <person name="Cao P."/>
            <person name="Chapman S."/>
            <person name="Cusick C."/>
            <person name="Shea T."/>
            <person name="Young S."/>
            <person name="Neafsey D."/>
            <person name="Nusbaum C."/>
            <person name="Birren B."/>
        </authorList>
    </citation>
    <scope>NUCLEOTIDE SEQUENCE [LARGE SCALE GENOMIC DNA]</scope>
    <source>
        <strain evidence="2 3">8G7_MSG3316</strain>
    </source>
</reference>
<keyword evidence="1" id="KW-1133">Transmembrane helix</keyword>
<keyword evidence="1" id="KW-0812">Transmembrane</keyword>
<evidence type="ECO:0000313" key="2">
    <source>
        <dbReference type="EMBL" id="OTN76056.1"/>
    </source>
</evidence>
<keyword evidence="3" id="KW-1185">Reference proteome</keyword>
<protein>
    <submittedName>
        <fullName evidence="2">Uncharacterized protein</fullName>
    </submittedName>
</protein>
<accession>A0A242A4U2</accession>
<keyword evidence="1" id="KW-0472">Membrane</keyword>
<gene>
    <name evidence="2" type="ORF">A5886_001132</name>
</gene>
<dbReference type="Proteomes" id="UP000195043">
    <property type="component" value="Unassembled WGS sequence"/>
</dbReference>
<dbReference type="AlphaFoldDB" id="A0A242A4U2"/>
<sequence>MKFFVQILLMTLTFAIVTIIIGILFSDFTFATIPLSEILYSTTLFFLGCLTTFLIHAIYKKVKSKKRSK</sequence>
<proteinExistence type="predicted"/>